<reference evidence="3 4" key="1">
    <citation type="submission" date="2016-10" db="EMBL/GenBank/DDBJ databases">
        <title>Draft genome sequence of Coniochaeta ligniaria NRRL30616, a lignocellulolytic fungus for bioabatement of inhibitors in plant biomass hydrolysates.</title>
        <authorList>
            <consortium name="DOE Joint Genome Institute"/>
            <person name="Jimenez D.J."/>
            <person name="Hector R.E."/>
            <person name="Riley R."/>
            <person name="Sun H."/>
            <person name="Grigoriev I.V."/>
            <person name="Van Elsas J.D."/>
            <person name="Nichols N.N."/>
        </authorList>
    </citation>
    <scope>NUCLEOTIDE SEQUENCE [LARGE SCALE GENOMIC DNA]</scope>
    <source>
        <strain evidence="3 4">NRRL 30616</strain>
    </source>
</reference>
<dbReference type="Gene3D" id="2.30.30.490">
    <property type="match status" value="1"/>
</dbReference>
<feature type="domain" description="BAH" evidence="2">
    <location>
        <begin position="115"/>
        <end position="243"/>
    </location>
</feature>
<evidence type="ECO:0000259" key="2">
    <source>
        <dbReference type="PROSITE" id="PS51038"/>
    </source>
</evidence>
<proteinExistence type="predicted"/>
<feature type="compositionally biased region" description="Polar residues" evidence="1">
    <location>
        <begin position="55"/>
        <end position="68"/>
    </location>
</feature>
<organism evidence="3 4">
    <name type="scientific">Coniochaeta ligniaria NRRL 30616</name>
    <dbReference type="NCBI Taxonomy" id="1408157"/>
    <lineage>
        <taxon>Eukaryota</taxon>
        <taxon>Fungi</taxon>
        <taxon>Dikarya</taxon>
        <taxon>Ascomycota</taxon>
        <taxon>Pezizomycotina</taxon>
        <taxon>Sordariomycetes</taxon>
        <taxon>Sordariomycetidae</taxon>
        <taxon>Coniochaetales</taxon>
        <taxon>Coniochaetaceae</taxon>
        <taxon>Coniochaeta</taxon>
    </lineage>
</organism>
<evidence type="ECO:0000313" key="4">
    <source>
        <dbReference type="Proteomes" id="UP000182658"/>
    </source>
</evidence>
<dbReference type="CDD" id="cd04370">
    <property type="entry name" value="BAH"/>
    <property type="match status" value="1"/>
</dbReference>
<protein>
    <recommendedName>
        <fullName evidence="2">BAH domain-containing protein</fullName>
    </recommendedName>
</protein>
<dbReference type="CDD" id="cd15489">
    <property type="entry name" value="PHD_SF"/>
    <property type="match status" value="1"/>
</dbReference>
<name>A0A1J7J5H4_9PEZI</name>
<accession>A0A1J7J5H4</accession>
<dbReference type="InterPro" id="IPR001025">
    <property type="entry name" value="BAH_dom"/>
</dbReference>
<keyword evidence="4" id="KW-1185">Reference proteome</keyword>
<dbReference type="InterPro" id="IPR011011">
    <property type="entry name" value="Znf_FYVE_PHD"/>
</dbReference>
<dbReference type="InterPro" id="IPR043151">
    <property type="entry name" value="BAH_sf"/>
</dbReference>
<dbReference type="PROSITE" id="PS51038">
    <property type="entry name" value="BAH"/>
    <property type="match status" value="1"/>
</dbReference>
<dbReference type="GO" id="GO:0003682">
    <property type="term" value="F:chromatin binding"/>
    <property type="evidence" value="ECO:0007669"/>
    <property type="project" value="InterPro"/>
</dbReference>
<feature type="region of interest" description="Disordered" evidence="1">
    <location>
        <begin position="1"/>
        <end position="68"/>
    </location>
</feature>
<dbReference type="Proteomes" id="UP000182658">
    <property type="component" value="Unassembled WGS sequence"/>
</dbReference>
<feature type="compositionally biased region" description="Basic and acidic residues" evidence="1">
    <location>
        <begin position="292"/>
        <end position="309"/>
    </location>
</feature>
<evidence type="ECO:0000256" key="1">
    <source>
        <dbReference type="SAM" id="MobiDB-lite"/>
    </source>
</evidence>
<dbReference type="InParanoid" id="A0A1J7J5H4"/>
<evidence type="ECO:0000313" key="3">
    <source>
        <dbReference type="EMBL" id="OIW34709.1"/>
    </source>
</evidence>
<gene>
    <name evidence="3" type="ORF">CONLIGDRAFT_17283</name>
</gene>
<dbReference type="OrthoDB" id="10259622at2759"/>
<sequence length="440" mass="49416">MSTRKRPRQSEPVEQAADNKAECPFSAVVVDPKEKEQKNKKRRRTTGGDEEHTKISLQASPFSPSGTFKTHATMDVHYRVEPAKRWTDMTRYNSFVLNNTKYFSEGFIFVANDASIERQKNLANAEGKKPAPLERSADDWVARILEIRASDEHHVYARVFWMYWPDELPKNTRDGNKLVKGRQPYHGSRELIASNHMDIINVVSVTSQASVNHWLEENDAEIQENLYWRQALDIRTFELSSLLPICKCNRPGNPDEVLIGCSTPECNKWMHKPCIKHDALMRIYNELGHDKPHVSAESKDKLSAKDEVQRPLSPTETGAAGLAQDSIGVLSSGTKDNVDVSGANDDAPATGKKSAETEKNGSETPVPGSARRGGRPKKQAETNGDAKPSDKPYEGLFDVEIRVDMNPPQLIFTDLRENIKDGDKEWNEPIMCLCCGNQCI</sequence>
<feature type="region of interest" description="Disordered" evidence="1">
    <location>
        <begin position="292"/>
        <end position="393"/>
    </location>
</feature>
<dbReference type="STRING" id="1408157.A0A1J7J5H4"/>
<dbReference type="PANTHER" id="PTHR46364">
    <property type="entry name" value="OS08G0421900 PROTEIN"/>
    <property type="match status" value="1"/>
</dbReference>
<dbReference type="AlphaFoldDB" id="A0A1J7J5H4"/>
<dbReference type="EMBL" id="KV875093">
    <property type="protein sequence ID" value="OIW34709.1"/>
    <property type="molecule type" value="Genomic_DNA"/>
</dbReference>
<dbReference type="SUPFAM" id="SSF57903">
    <property type="entry name" value="FYVE/PHD zinc finger"/>
    <property type="match status" value="1"/>
</dbReference>